<dbReference type="PANTHER" id="PTHR43840">
    <property type="entry name" value="MITOCHONDRIAL METAL TRANSPORTER 1-RELATED"/>
    <property type="match status" value="1"/>
</dbReference>
<proteinExistence type="inferred from homology"/>
<evidence type="ECO:0000256" key="8">
    <source>
        <dbReference type="SAM" id="Phobius"/>
    </source>
</evidence>
<evidence type="ECO:0000313" key="11">
    <source>
        <dbReference type="EMBL" id="MBW6529314.1"/>
    </source>
</evidence>
<dbReference type="InterPro" id="IPR027469">
    <property type="entry name" value="Cation_efflux_TMD_sf"/>
</dbReference>
<evidence type="ECO:0000256" key="7">
    <source>
        <dbReference type="SAM" id="MobiDB-lite"/>
    </source>
</evidence>
<evidence type="ECO:0000313" key="12">
    <source>
        <dbReference type="Proteomes" id="UP000759103"/>
    </source>
</evidence>
<feature type="domain" description="Cation efflux protein cytoplasmic" evidence="10">
    <location>
        <begin position="268"/>
        <end position="346"/>
    </location>
</feature>
<dbReference type="InterPro" id="IPR050291">
    <property type="entry name" value="CDF_Transporter"/>
</dbReference>
<dbReference type="SUPFAM" id="SSF161111">
    <property type="entry name" value="Cation efflux protein transmembrane domain-like"/>
    <property type="match status" value="1"/>
</dbReference>
<feature type="transmembrane region" description="Helical" evidence="8">
    <location>
        <begin position="94"/>
        <end position="117"/>
    </location>
</feature>
<evidence type="ECO:0000256" key="5">
    <source>
        <dbReference type="ARBA" id="ARBA00022989"/>
    </source>
</evidence>
<dbReference type="Pfam" id="PF01545">
    <property type="entry name" value="Cation_efflux"/>
    <property type="match status" value="1"/>
</dbReference>
<feature type="compositionally biased region" description="Basic and acidic residues" evidence="7">
    <location>
        <begin position="24"/>
        <end position="38"/>
    </location>
</feature>
<protein>
    <submittedName>
        <fullName evidence="11">Cation diffusion facilitator family transporter</fullName>
    </submittedName>
</protein>
<keyword evidence="3" id="KW-0813">Transport</keyword>
<feature type="transmembrane region" description="Helical" evidence="8">
    <location>
        <begin position="239"/>
        <end position="256"/>
    </location>
</feature>
<name>A0ABS7BI72_9SPHN</name>
<dbReference type="SUPFAM" id="SSF160240">
    <property type="entry name" value="Cation efflux protein cytoplasmic domain-like"/>
    <property type="match status" value="1"/>
</dbReference>
<dbReference type="InterPro" id="IPR027470">
    <property type="entry name" value="Cation_efflux_CTD"/>
</dbReference>
<dbReference type="InterPro" id="IPR058533">
    <property type="entry name" value="Cation_efflux_TM"/>
</dbReference>
<feature type="region of interest" description="Disordered" evidence="7">
    <location>
        <begin position="22"/>
        <end position="58"/>
    </location>
</feature>
<dbReference type="NCBIfam" id="TIGR01297">
    <property type="entry name" value="CDF"/>
    <property type="match status" value="1"/>
</dbReference>
<organism evidence="11 12">
    <name type="scientific">Sphingomonas citri</name>
    <dbReference type="NCBI Taxonomy" id="2862499"/>
    <lineage>
        <taxon>Bacteria</taxon>
        <taxon>Pseudomonadati</taxon>
        <taxon>Pseudomonadota</taxon>
        <taxon>Alphaproteobacteria</taxon>
        <taxon>Sphingomonadales</taxon>
        <taxon>Sphingomonadaceae</taxon>
        <taxon>Sphingomonas</taxon>
    </lineage>
</organism>
<keyword evidence="6 8" id="KW-0472">Membrane</keyword>
<dbReference type="InterPro" id="IPR036837">
    <property type="entry name" value="Cation_efflux_CTD_sf"/>
</dbReference>
<dbReference type="InterPro" id="IPR002524">
    <property type="entry name" value="Cation_efflux"/>
</dbReference>
<evidence type="ECO:0000256" key="2">
    <source>
        <dbReference type="ARBA" id="ARBA00008114"/>
    </source>
</evidence>
<feature type="transmembrane region" description="Helical" evidence="8">
    <location>
        <begin position="214"/>
        <end position="233"/>
    </location>
</feature>
<comment type="caution">
    <text evidence="11">The sequence shown here is derived from an EMBL/GenBank/DDBJ whole genome shotgun (WGS) entry which is preliminary data.</text>
</comment>
<evidence type="ECO:0000259" key="10">
    <source>
        <dbReference type="Pfam" id="PF16916"/>
    </source>
</evidence>
<accession>A0ABS7BI72</accession>
<dbReference type="Pfam" id="PF16916">
    <property type="entry name" value="ZT_dimer"/>
    <property type="match status" value="1"/>
</dbReference>
<evidence type="ECO:0000256" key="6">
    <source>
        <dbReference type="ARBA" id="ARBA00023136"/>
    </source>
</evidence>
<evidence type="ECO:0000259" key="9">
    <source>
        <dbReference type="Pfam" id="PF01545"/>
    </source>
</evidence>
<evidence type="ECO:0000256" key="3">
    <source>
        <dbReference type="ARBA" id="ARBA00022448"/>
    </source>
</evidence>
<keyword evidence="12" id="KW-1185">Reference proteome</keyword>
<feature type="transmembrane region" description="Helical" evidence="8">
    <location>
        <begin position="175"/>
        <end position="193"/>
    </location>
</feature>
<dbReference type="Proteomes" id="UP000759103">
    <property type="component" value="Unassembled WGS sequence"/>
</dbReference>
<feature type="transmembrane region" description="Helical" evidence="8">
    <location>
        <begin position="69"/>
        <end position="88"/>
    </location>
</feature>
<dbReference type="Gene3D" id="3.30.70.1350">
    <property type="entry name" value="Cation efflux protein, cytoplasmic domain"/>
    <property type="match status" value="1"/>
</dbReference>
<dbReference type="Gene3D" id="1.20.1510.10">
    <property type="entry name" value="Cation efflux protein transmembrane domain"/>
    <property type="match status" value="1"/>
</dbReference>
<feature type="domain" description="Cation efflux protein transmembrane" evidence="9">
    <location>
        <begin position="73"/>
        <end position="264"/>
    </location>
</feature>
<comment type="similarity">
    <text evidence="2">Belongs to the cation diffusion facilitator (CDF) transporter (TC 2.A.4) family.</text>
</comment>
<sequence length="360" mass="38141">MLASLVGSFSLPSADQSCSSICPARRDGGVQRGRDANRKPHYQPRASHQLRQPPVTGEAATKPTNILKLAAGSILVSLVVLGLKYLAYALTGSVALYSDAIESIINVVTAVAAFFAIRISLRPADADHPYGHSKAEYFSAVLEGVLILVASLAILREAYGAFRDPHPLQAPALGLAVSAGASALNGLWSWLLIRAGRQRRSPALVADGKHLLTDVYTSGGVIVGVLLVALTGWEILDPILAALVALNILWAGWHLITESVGGLMDTALPPEDLAAVEATINAHMDGALEAHDLRSRHAGRMTFIDFHLIVPGSMTVDASHAICDRIEAALRVEHPDSVISIHVEPEAKRKHGAMTIGSTT</sequence>
<reference evidence="11 12" key="1">
    <citation type="submission" date="2021-07" db="EMBL/GenBank/DDBJ databases">
        <title>Sphingomonas sp.</title>
        <authorList>
            <person name="Feng G."/>
            <person name="Li J."/>
            <person name="Pan M."/>
        </authorList>
    </citation>
    <scope>NUCLEOTIDE SEQUENCE [LARGE SCALE GENOMIC DNA]</scope>
    <source>
        <strain evidence="11 12">RRHST34</strain>
    </source>
</reference>
<evidence type="ECO:0000256" key="4">
    <source>
        <dbReference type="ARBA" id="ARBA00022692"/>
    </source>
</evidence>
<keyword evidence="4 8" id="KW-0812">Transmembrane</keyword>
<dbReference type="EMBL" id="JAHXZN010000001">
    <property type="protein sequence ID" value="MBW6529314.1"/>
    <property type="molecule type" value="Genomic_DNA"/>
</dbReference>
<comment type="subcellular location">
    <subcellularLocation>
        <location evidence="1">Membrane</location>
        <topology evidence="1">Multi-pass membrane protein</topology>
    </subcellularLocation>
</comment>
<keyword evidence="5 8" id="KW-1133">Transmembrane helix</keyword>
<evidence type="ECO:0000256" key="1">
    <source>
        <dbReference type="ARBA" id="ARBA00004141"/>
    </source>
</evidence>
<feature type="transmembrane region" description="Helical" evidence="8">
    <location>
        <begin position="137"/>
        <end position="155"/>
    </location>
</feature>
<gene>
    <name evidence="11" type="ORF">KZ820_01055</name>
</gene>
<dbReference type="PANTHER" id="PTHR43840:SF15">
    <property type="entry name" value="MITOCHONDRIAL METAL TRANSPORTER 1-RELATED"/>
    <property type="match status" value="1"/>
</dbReference>